<keyword evidence="1" id="KW-1133">Transmembrane helix</keyword>
<dbReference type="RefSeq" id="WP_008507779.1">
    <property type="nucleotide sequence ID" value="NZ_CM001403.1"/>
</dbReference>
<dbReference type="OrthoDB" id="1523584at2"/>
<keyword evidence="1" id="KW-0472">Membrane</keyword>
<evidence type="ECO:0000256" key="1">
    <source>
        <dbReference type="SAM" id="Phobius"/>
    </source>
</evidence>
<gene>
    <name evidence="2" type="ORF">Mucpa_3253</name>
</gene>
<reference evidence="2" key="1">
    <citation type="submission" date="2011-09" db="EMBL/GenBank/DDBJ databases">
        <title>The permanent draft genome of Mucilaginibacter paludis DSM 18603.</title>
        <authorList>
            <consortium name="US DOE Joint Genome Institute (JGI-PGF)"/>
            <person name="Lucas S."/>
            <person name="Han J."/>
            <person name="Lapidus A."/>
            <person name="Bruce D."/>
            <person name="Goodwin L."/>
            <person name="Pitluck S."/>
            <person name="Peters L."/>
            <person name="Kyrpides N."/>
            <person name="Mavromatis K."/>
            <person name="Ivanova N."/>
            <person name="Mikhailova N."/>
            <person name="Held B."/>
            <person name="Detter J.C."/>
            <person name="Tapia R."/>
            <person name="Han C."/>
            <person name="Land M."/>
            <person name="Hauser L."/>
            <person name="Markowitz V."/>
            <person name="Cheng J.-F."/>
            <person name="Hugenholtz P."/>
            <person name="Woyke T."/>
            <person name="Wu D."/>
            <person name="Tindall B."/>
            <person name="Brambilla E."/>
            <person name="Klenk H.-P."/>
            <person name="Eisen J.A."/>
        </authorList>
    </citation>
    <scope>NUCLEOTIDE SEQUENCE [LARGE SCALE GENOMIC DNA]</scope>
    <source>
        <strain evidence="2">DSM 18603</strain>
    </source>
</reference>
<proteinExistence type="predicted"/>
<organism evidence="2 3">
    <name type="scientific">Mucilaginibacter paludis DSM 18603</name>
    <dbReference type="NCBI Taxonomy" id="714943"/>
    <lineage>
        <taxon>Bacteria</taxon>
        <taxon>Pseudomonadati</taxon>
        <taxon>Bacteroidota</taxon>
        <taxon>Sphingobacteriia</taxon>
        <taxon>Sphingobacteriales</taxon>
        <taxon>Sphingobacteriaceae</taxon>
        <taxon>Mucilaginibacter</taxon>
    </lineage>
</organism>
<sequence length="426" mass="46523">MKTDREKELDELFRKGLEDPTRNANFREDDWDAMEALLDQDQRRAGIIYWLPVAGGIAAALLLFLGWLWLRPNEQPVIVKSKPVKQVPQLTQGQSGNAVTYGQQLASGISAAKKSSSSTSNAAIPKQPAHSTTGQLANANFARNLSSKTKPHQKLNFDGVAHGRQNLGSASESTISNSNLLTANLPPVNVADLDANLVSTDIFPSMGKSVLAAPINSKKIKSNKTGFKRPNLAITVLASPDINGVNSFQNSKVGTNAGLMFSIGISKKFTISTGAVYAKKPYLTSFDNYHSNYKFKTNPENVTADCRVLDIPLNLDYQLYSRAKNKFSIGSGLSSYIMLSEKYHYNYEYPGTVGPTDYNIINRNQHILGVLNLNATYQRQLNSKISIGVEPYLKIPLTNIGASQVKLQSTGVAVGVTWNINSPPKK</sequence>
<dbReference type="EMBL" id="CM001403">
    <property type="protein sequence ID" value="EHQ27357.1"/>
    <property type="molecule type" value="Genomic_DNA"/>
</dbReference>
<dbReference type="Proteomes" id="UP000002774">
    <property type="component" value="Chromosome"/>
</dbReference>
<name>H1YG93_9SPHI</name>
<dbReference type="AlphaFoldDB" id="H1YG93"/>
<feature type="transmembrane region" description="Helical" evidence="1">
    <location>
        <begin position="47"/>
        <end position="70"/>
    </location>
</feature>
<dbReference type="HOGENOM" id="CLU_036812_0_0_10"/>
<accession>H1YG93</accession>
<evidence type="ECO:0000313" key="2">
    <source>
        <dbReference type="EMBL" id="EHQ27357.1"/>
    </source>
</evidence>
<dbReference type="STRING" id="714943.Mucpa_3253"/>
<dbReference type="eggNOG" id="COG3266">
    <property type="taxonomic scope" value="Bacteria"/>
</dbReference>
<keyword evidence="3" id="KW-1185">Reference proteome</keyword>
<evidence type="ECO:0000313" key="3">
    <source>
        <dbReference type="Proteomes" id="UP000002774"/>
    </source>
</evidence>
<keyword evidence="1" id="KW-0812">Transmembrane</keyword>
<protein>
    <submittedName>
        <fullName evidence="2">Uncharacterized protein</fullName>
    </submittedName>
</protein>